<protein>
    <submittedName>
        <fullName evidence="1">Uncharacterized protein</fullName>
    </submittedName>
</protein>
<accession>A0A3N4LKT8</accession>
<dbReference type="InParanoid" id="A0A3N4LKT8"/>
<evidence type="ECO:0000313" key="2">
    <source>
        <dbReference type="Proteomes" id="UP000267821"/>
    </source>
</evidence>
<sequence length="156" mass="16910">MQRRLMGYPSGIFTWGLRPSCGSPESTGAFERTQYSSSRSLYLLGKLIVAYRPLLPSYTVLGSPCLISKVLIEYLPFTTAMVHEKSPPKRKGMVHNVVSRGTCINCNPLMNSGISGRGETLRSASGTRCGSLRKASTLSSSAITMYLSQPSLPSLV</sequence>
<keyword evidence="2" id="KW-1185">Reference proteome</keyword>
<dbReference type="EMBL" id="ML121554">
    <property type="protein sequence ID" value="RPB22089.1"/>
    <property type="molecule type" value="Genomic_DNA"/>
</dbReference>
<dbReference type="AlphaFoldDB" id="A0A3N4LKT8"/>
<reference evidence="1 2" key="1">
    <citation type="journal article" date="2018" name="Nat. Ecol. Evol.">
        <title>Pezizomycetes genomes reveal the molecular basis of ectomycorrhizal truffle lifestyle.</title>
        <authorList>
            <person name="Murat C."/>
            <person name="Payen T."/>
            <person name="Noel B."/>
            <person name="Kuo A."/>
            <person name="Morin E."/>
            <person name="Chen J."/>
            <person name="Kohler A."/>
            <person name="Krizsan K."/>
            <person name="Balestrini R."/>
            <person name="Da Silva C."/>
            <person name="Montanini B."/>
            <person name="Hainaut M."/>
            <person name="Levati E."/>
            <person name="Barry K.W."/>
            <person name="Belfiori B."/>
            <person name="Cichocki N."/>
            <person name="Clum A."/>
            <person name="Dockter R.B."/>
            <person name="Fauchery L."/>
            <person name="Guy J."/>
            <person name="Iotti M."/>
            <person name="Le Tacon F."/>
            <person name="Lindquist E.A."/>
            <person name="Lipzen A."/>
            <person name="Malagnac F."/>
            <person name="Mello A."/>
            <person name="Molinier V."/>
            <person name="Miyauchi S."/>
            <person name="Poulain J."/>
            <person name="Riccioni C."/>
            <person name="Rubini A."/>
            <person name="Sitrit Y."/>
            <person name="Splivallo R."/>
            <person name="Traeger S."/>
            <person name="Wang M."/>
            <person name="Zifcakova L."/>
            <person name="Wipf D."/>
            <person name="Zambonelli A."/>
            <person name="Paolocci F."/>
            <person name="Nowrousian M."/>
            <person name="Ottonello S."/>
            <person name="Baldrian P."/>
            <person name="Spatafora J.W."/>
            <person name="Henrissat B."/>
            <person name="Nagy L.G."/>
            <person name="Aury J.M."/>
            <person name="Wincker P."/>
            <person name="Grigoriev I.V."/>
            <person name="Bonfante P."/>
            <person name="Martin F.M."/>
        </authorList>
    </citation>
    <scope>NUCLEOTIDE SEQUENCE [LARGE SCALE GENOMIC DNA]</scope>
    <source>
        <strain evidence="1 2">ATCC MYA-4762</strain>
    </source>
</reference>
<evidence type="ECO:0000313" key="1">
    <source>
        <dbReference type="EMBL" id="RPB22089.1"/>
    </source>
</evidence>
<name>A0A3N4LKT8_9PEZI</name>
<gene>
    <name evidence="1" type="ORF">L211DRAFT_348581</name>
</gene>
<proteinExistence type="predicted"/>
<organism evidence="1 2">
    <name type="scientific">Terfezia boudieri ATCC MYA-4762</name>
    <dbReference type="NCBI Taxonomy" id="1051890"/>
    <lineage>
        <taxon>Eukaryota</taxon>
        <taxon>Fungi</taxon>
        <taxon>Dikarya</taxon>
        <taxon>Ascomycota</taxon>
        <taxon>Pezizomycotina</taxon>
        <taxon>Pezizomycetes</taxon>
        <taxon>Pezizales</taxon>
        <taxon>Pezizaceae</taxon>
        <taxon>Terfezia</taxon>
    </lineage>
</organism>
<dbReference type="Proteomes" id="UP000267821">
    <property type="component" value="Unassembled WGS sequence"/>
</dbReference>